<evidence type="ECO:0000256" key="8">
    <source>
        <dbReference type="SAM" id="MobiDB-lite"/>
    </source>
</evidence>
<dbReference type="PROSITE" id="PS00108">
    <property type="entry name" value="PROTEIN_KINASE_ST"/>
    <property type="match status" value="1"/>
</dbReference>
<dbReference type="PRINTS" id="PR00602">
    <property type="entry name" value="BARWIN"/>
</dbReference>
<dbReference type="PROSITE" id="PS50011">
    <property type="entry name" value="PROTEIN_KINASE_DOM"/>
    <property type="match status" value="1"/>
</dbReference>
<dbReference type="PANTHER" id="PTHR24349">
    <property type="entry name" value="SERINE/THREONINE-PROTEIN KINASE"/>
    <property type="match status" value="1"/>
</dbReference>
<dbReference type="PROSITE" id="PS00018">
    <property type="entry name" value="EF_HAND_1"/>
    <property type="match status" value="2"/>
</dbReference>
<feature type="domain" description="EF-hand" evidence="10">
    <location>
        <begin position="405"/>
        <end position="440"/>
    </location>
</feature>
<evidence type="ECO:0000256" key="7">
    <source>
        <dbReference type="PROSITE-ProRule" id="PRU10141"/>
    </source>
</evidence>
<reference evidence="12 13" key="1">
    <citation type="journal article" date="2018" name="Plant J.">
        <title>Genome sequences of Chlorella sorokiniana UTEX 1602 and Micractinium conductrix SAG 241.80: implications to maltose excretion by a green alga.</title>
        <authorList>
            <person name="Arriola M.B."/>
            <person name="Velmurugan N."/>
            <person name="Zhang Y."/>
            <person name="Plunkett M.H."/>
            <person name="Hondzo H."/>
            <person name="Barney B.M."/>
        </authorList>
    </citation>
    <scope>NUCLEOTIDE SEQUENCE [LARGE SCALE GENOMIC DNA]</scope>
    <source>
        <strain evidence="12 13">SAG 241.80</strain>
    </source>
</reference>
<dbReference type="InterPro" id="IPR011992">
    <property type="entry name" value="EF-hand-dom_pair"/>
</dbReference>
<feature type="compositionally biased region" description="Low complexity" evidence="8">
    <location>
        <begin position="520"/>
        <end position="532"/>
    </location>
</feature>
<keyword evidence="5" id="KW-0106">Calcium</keyword>
<dbReference type="InterPro" id="IPR001153">
    <property type="entry name" value="Barwin_dom"/>
</dbReference>
<dbReference type="FunFam" id="1.10.510.10:FF:000571">
    <property type="entry name" value="Maternal embryonic leucine zipper kinase"/>
    <property type="match status" value="1"/>
</dbReference>
<dbReference type="SMART" id="SM00220">
    <property type="entry name" value="S_TKc"/>
    <property type="match status" value="1"/>
</dbReference>
<dbReference type="GO" id="GO:0005524">
    <property type="term" value="F:ATP binding"/>
    <property type="evidence" value="ECO:0007669"/>
    <property type="project" value="UniProtKB-UniRule"/>
</dbReference>
<evidence type="ECO:0000259" key="9">
    <source>
        <dbReference type="PROSITE" id="PS50011"/>
    </source>
</evidence>
<dbReference type="Pfam" id="PF00069">
    <property type="entry name" value="Pkinase"/>
    <property type="match status" value="1"/>
</dbReference>
<dbReference type="FunFam" id="3.30.200.20:FF:000042">
    <property type="entry name" value="Aurora kinase A"/>
    <property type="match status" value="1"/>
</dbReference>
<name>A0A2P6VJ03_9CHLO</name>
<dbReference type="GO" id="GO:0004674">
    <property type="term" value="F:protein serine/threonine kinase activity"/>
    <property type="evidence" value="ECO:0007669"/>
    <property type="project" value="UniProtKB-KW"/>
</dbReference>
<feature type="domain" description="EF-hand" evidence="10">
    <location>
        <begin position="369"/>
        <end position="404"/>
    </location>
</feature>
<dbReference type="InterPro" id="IPR002048">
    <property type="entry name" value="EF_hand_dom"/>
</dbReference>
<dbReference type="PROSITE" id="PS51174">
    <property type="entry name" value="BARWIN_3"/>
    <property type="match status" value="1"/>
</dbReference>
<dbReference type="SUPFAM" id="SSF56112">
    <property type="entry name" value="Protein kinase-like (PK-like)"/>
    <property type="match status" value="1"/>
</dbReference>
<protein>
    <submittedName>
        <fullName evidence="12">Calcium-dependent kinase 34-like</fullName>
    </submittedName>
</protein>
<evidence type="ECO:0000256" key="3">
    <source>
        <dbReference type="ARBA" id="ARBA00022741"/>
    </source>
</evidence>
<evidence type="ECO:0000256" key="1">
    <source>
        <dbReference type="ARBA" id="ARBA00022527"/>
    </source>
</evidence>
<dbReference type="Pfam" id="PF13202">
    <property type="entry name" value="EF-hand_5"/>
    <property type="match status" value="1"/>
</dbReference>
<keyword evidence="2" id="KW-0808">Transferase</keyword>
<sequence length="861" mass="93547">MHKLRLHEGGEGQWHQPRVCHLRTPGLHSPGPRRRQRRGAQHGSRRRRGRERPFSTRNILEQGHRDIGQDYELSDVLGQGAFGVVRRATHRRTGLRYAVKSVFKRQLQRRVELEDLKREVQILSLLSSHPNVAALLQTYEDDDAVHIVLELCEGGELFERVASQGSLTERTAAHFFRMCVSVVAHMHALGIAHRDLKPENFMLSDSSPGARVKACDFGLSQFYSPGRPFHSLVGSAFYVAPEVLKRHYGPQADVWSLGVCLYCLLSGLLPYFGETEEEVFDMVLNADIDLETSPWPSVSRAAKDLVRSMLQRDPSRRPTPAEILKSPWLSEAAPDLPLDAVAGRLGRLAARAKEHRTAMVLATSTLGQVDVPGLAALLRRMDADQSGQVSAEELRVALQRQGHTVTEEVAARMVQQADTDGDGQIGLAELLAVSLGKSEESRTALLRALFSKLDVNKDGRISLEGLSTWQGVDASALWPGGGPMQFEQFAAWMDRSGFASLQEAVRRRPHCFEGGDEAASEAGSSGSALERGGSSGHALQPTKASEGHRQCGGAKPHPQPPQLPQPWAHRPAGPPTHPTDTRPTMRLTRHLALLALVLLAAAAAPAAARSLTATKREREQLAAQEAQLAQLVAQGQAQIAEQVQEQAAQAQRTEEEQKQREAQQLADQQDQLAELVADAEKEAKRAARKAEKEAESQHEEAAAAAAEAEAEAAAEEHHSRKGGKKGGKKASSAQEFTATRSGGGGGGPTAYATYHYYSPNYETSSLYCADVFQSGGYDKASLLDRPWTAYCNDQGLGPMSQDKCGQSLCVTNTATGQTVKMVVVDMCGQGGVDMDPLGFNAIDGNGAGVRDGHMDVKLEWC</sequence>
<feature type="region of interest" description="Disordered" evidence="8">
    <location>
        <begin position="1"/>
        <end position="59"/>
    </location>
</feature>
<feature type="region of interest" description="Disordered" evidence="8">
    <location>
        <begin position="514"/>
        <end position="583"/>
    </location>
</feature>
<evidence type="ECO:0000259" key="11">
    <source>
        <dbReference type="PROSITE" id="PS51174"/>
    </source>
</evidence>
<dbReference type="InterPro" id="IPR011009">
    <property type="entry name" value="Kinase-like_dom_sf"/>
</dbReference>
<keyword evidence="13" id="KW-1185">Reference proteome</keyword>
<dbReference type="GO" id="GO:0005509">
    <property type="term" value="F:calcium ion binding"/>
    <property type="evidence" value="ECO:0007669"/>
    <property type="project" value="InterPro"/>
</dbReference>
<dbReference type="Gene3D" id="1.10.238.10">
    <property type="entry name" value="EF-hand"/>
    <property type="match status" value="1"/>
</dbReference>
<evidence type="ECO:0000313" key="12">
    <source>
        <dbReference type="EMBL" id="PSC74081.1"/>
    </source>
</evidence>
<feature type="region of interest" description="Disordered" evidence="8">
    <location>
        <begin position="650"/>
        <end position="669"/>
    </location>
</feature>
<dbReference type="EMBL" id="LHPF02000005">
    <property type="protein sequence ID" value="PSC74081.1"/>
    <property type="molecule type" value="Genomic_DNA"/>
</dbReference>
<dbReference type="CDD" id="cd00051">
    <property type="entry name" value="EFh"/>
    <property type="match status" value="2"/>
</dbReference>
<keyword evidence="4" id="KW-0418">Kinase</keyword>
<organism evidence="12 13">
    <name type="scientific">Micractinium conductrix</name>
    <dbReference type="NCBI Taxonomy" id="554055"/>
    <lineage>
        <taxon>Eukaryota</taxon>
        <taxon>Viridiplantae</taxon>
        <taxon>Chlorophyta</taxon>
        <taxon>core chlorophytes</taxon>
        <taxon>Trebouxiophyceae</taxon>
        <taxon>Chlorellales</taxon>
        <taxon>Chlorellaceae</taxon>
        <taxon>Chlorella clade</taxon>
        <taxon>Micractinium</taxon>
    </lineage>
</organism>
<evidence type="ECO:0000313" key="13">
    <source>
        <dbReference type="Proteomes" id="UP000239649"/>
    </source>
</evidence>
<feature type="domain" description="Barwin" evidence="11">
    <location>
        <begin position="745"/>
        <end position="861"/>
    </location>
</feature>
<dbReference type="SUPFAM" id="SSF50685">
    <property type="entry name" value="Barwin-like endoglucanases"/>
    <property type="match status" value="1"/>
</dbReference>
<keyword evidence="6 7" id="KW-0067">ATP-binding</keyword>
<dbReference type="InterPro" id="IPR018247">
    <property type="entry name" value="EF_Hand_1_Ca_BS"/>
</dbReference>
<feature type="binding site" evidence="7">
    <location>
        <position position="104"/>
    </location>
    <ligand>
        <name>ATP</name>
        <dbReference type="ChEBI" id="CHEBI:30616"/>
    </ligand>
</feature>
<keyword evidence="3 7" id="KW-0547">Nucleotide-binding</keyword>
<feature type="domain" description="Protein kinase" evidence="9">
    <location>
        <begin position="71"/>
        <end position="329"/>
    </location>
</feature>
<comment type="caution">
    <text evidence="12">The sequence shown here is derived from an EMBL/GenBank/DDBJ whole genome shotgun (WGS) entry which is preliminary data.</text>
</comment>
<dbReference type="PROSITE" id="PS00107">
    <property type="entry name" value="PROTEIN_KINASE_ATP"/>
    <property type="match status" value="1"/>
</dbReference>
<dbReference type="Pfam" id="PF00967">
    <property type="entry name" value="Barwin"/>
    <property type="match status" value="1"/>
</dbReference>
<dbReference type="AlphaFoldDB" id="A0A2P6VJ03"/>
<dbReference type="GO" id="GO:0050832">
    <property type="term" value="P:defense response to fungus"/>
    <property type="evidence" value="ECO:0007669"/>
    <property type="project" value="InterPro"/>
</dbReference>
<dbReference type="PROSITE" id="PS50222">
    <property type="entry name" value="EF_HAND_2"/>
    <property type="match status" value="2"/>
</dbReference>
<dbReference type="InterPro" id="IPR017441">
    <property type="entry name" value="Protein_kinase_ATP_BS"/>
</dbReference>
<evidence type="ECO:0000259" key="10">
    <source>
        <dbReference type="PROSITE" id="PS50222"/>
    </source>
</evidence>
<feature type="compositionally biased region" description="Basic and acidic residues" evidence="8">
    <location>
        <begin position="1"/>
        <end position="10"/>
    </location>
</feature>
<feature type="compositionally biased region" description="Basic residues" evidence="8">
    <location>
        <begin position="31"/>
        <end position="50"/>
    </location>
</feature>
<dbReference type="InterPro" id="IPR008271">
    <property type="entry name" value="Ser/Thr_kinase_AS"/>
</dbReference>
<dbReference type="InterPro" id="IPR000719">
    <property type="entry name" value="Prot_kinase_dom"/>
</dbReference>
<dbReference type="CDD" id="cd05117">
    <property type="entry name" value="STKc_CAMK"/>
    <property type="match status" value="1"/>
</dbReference>
<dbReference type="Pfam" id="PF13499">
    <property type="entry name" value="EF-hand_7"/>
    <property type="match status" value="1"/>
</dbReference>
<evidence type="ECO:0000256" key="6">
    <source>
        <dbReference type="ARBA" id="ARBA00022840"/>
    </source>
</evidence>
<dbReference type="OrthoDB" id="40902at2759"/>
<feature type="region of interest" description="Disordered" evidence="8">
    <location>
        <begin position="679"/>
        <end position="745"/>
    </location>
</feature>
<feature type="compositionally biased region" description="Polar residues" evidence="8">
    <location>
        <begin position="731"/>
        <end position="740"/>
    </location>
</feature>
<evidence type="ECO:0000256" key="2">
    <source>
        <dbReference type="ARBA" id="ARBA00022679"/>
    </source>
</evidence>
<proteinExistence type="predicted"/>
<dbReference type="InterPro" id="IPR036908">
    <property type="entry name" value="RlpA-like_sf"/>
</dbReference>
<evidence type="ECO:0000256" key="5">
    <source>
        <dbReference type="ARBA" id="ARBA00022837"/>
    </source>
</evidence>
<evidence type="ECO:0000256" key="4">
    <source>
        <dbReference type="ARBA" id="ARBA00022777"/>
    </source>
</evidence>
<dbReference type="InterPro" id="IPR050205">
    <property type="entry name" value="CDPK_Ser/Thr_kinases"/>
</dbReference>
<dbReference type="SUPFAM" id="SSF47473">
    <property type="entry name" value="EF-hand"/>
    <property type="match status" value="1"/>
</dbReference>
<dbReference type="Gene3D" id="1.10.510.10">
    <property type="entry name" value="Transferase(Phosphotransferase) domain 1"/>
    <property type="match status" value="1"/>
</dbReference>
<dbReference type="Proteomes" id="UP000239649">
    <property type="component" value="Unassembled WGS sequence"/>
</dbReference>
<dbReference type="Gene3D" id="2.40.40.10">
    <property type="entry name" value="RlpA-like domain"/>
    <property type="match status" value="1"/>
</dbReference>
<feature type="compositionally biased region" description="Basic and acidic residues" evidence="8">
    <location>
        <begin position="652"/>
        <end position="661"/>
    </location>
</feature>
<dbReference type="Gene3D" id="3.30.200.20">
    <property type="entry name" value="Phosphorylase Kinase, domain 1"/>
    <property type="match status" value="1"/>
</dbReference>
<gene>
    <name evidence="12" type="ORF">C2E20_2670</name>
</gene>
<accession>A0A2P6VJ03</accession>
<feature type="compositionally biased region" description="Basic residues" evidence="8">
    <location>
        <begin position="719"/>
        <end position="728"/>
    </location>
</feature>
<feature type="compositionally biased region" description="Basic and acidic residues" evidence="8">
    <location>
        <begin position="679"/>
        <end position="701"/>
    </location>
</feature>
<dbReference type="SMART" id="SM00054">
    <property type="entry name" value="EFh"/>
    <property type="match status" value="3"/>
</dbReference>
<keyword evidence="1" id="KW-0723">Serine/threonine-protein kinase</keyword>
<dbReference type="GO" id="GO:0042742">
    <property type="term" value="P:defense response to bacterium"/>
    <property type="evidence" value="ECO:0007669"/>
    <property type="project" value="InterPro"/>
</dbReference>
<dbReference type="STRING" id="554055.A0A2P6VJ03"/>